<dbReference type="Pfam" id="PF01547">
    <property type="entry name" value="SBP_bac_1"/>
    <property type="match status" value="1"/>
</dbReference>
<dbReference type="SUPFAM" id="SSF53850">
    <property type="entry name" value="Periplasmic binding protein-like II"/>
    <property type="match status" value="1"/>
</dbReference>
<evidence type="ECO:0000313" key="7">
    <source>
        <dbReference type="Proteomes" id="UP001161691"/>
    </source>
</evidence>
<organism evidence="6 7">
    <name type="scientific">Cohnella hashimotonis</name>
    <dbReference type="NCBI Taxonomy" id="2826895"/>
    <lineage>
        <taxon>Bacteria</taxon>
        <taxon>Bacillati</taxon>
        <taxon>Bacillota</taxon>
        <taxon>Bacilli</taxon>
        <taxon>Bacillales</taxon>
        <taxon>Paenibacillaceae</taxon>
        <taxon>Cohnella</taxon>
    </lineage>
</organism>
<comment type="caution">
    <text evidence="6">The sequence shown here is derived from an EMBL/GenBank/DDBJ whole genome shotgun (WGS) entry which is preliminary data.</text>
</comment>
<dbReference type="PANTHER" id="PTHR30061">
    <property type="entry name" value="MALTOSE-BINDING PERIPLASMIC PROTEIN"/>
    <property type="match status" value="1"/>
</dbReference>
<keyword evidence="2" id="KW-0813">Transport</keyword>
<dbReference type="PANTHER" id="PTHR30061:SF50">
    <property type="entry name" value="MALTOSE_MALTODEXTRIN-BINDING PERIPLASMIC PROTEIN"/>
    <property type="match status" value="1"/>
</dbReference>
<dbReference type="InterPro" id="IPR006059">
    <property type="entry name" value="SBP"/>
</dbReference>
<gene>
    <name evidence="6" type="ORF">KB449_27735</name>
</gene>
<keyword evidence="3 5" id="KW-0732">Signal</keyword>
<comment type="similarity">
    <text evidence="1">Belongs to the bacterial solute-binding protein 1 family.</text>
</comment>
<evidence type="ECO:0000256" key="3">
    <source>
        <dbReference type="ARBA" id="ARBA00022729"/>
    </source>
</evidence>
<accession>A0ABT6TS64</accession>
<evidence type="ECO:0000256" key="4">
    <source>
        <dbReference type="SAM" id="MobiDB-lite"/>
    </source>
</evidence>
<reference evidence="6" key="1">
    <citation type="submission" date="2023-04" db="EMBL/GenBank/DDBJ databases">
        <title>Comparative genomic analysis of Cohnella hashimotonis sp. nov., isolated from the International Space Station.</title>
        <authorList>
            <person name="Venkateswaran K."/>
            <person name="Simpson A."/>
        </authorList>
    </citation>
    <scope>NUCLEOTIDE SEQUENCE</scope>
    <source>
        <strain evidence="6">F6_2S_P_1</strain>
    </source>
</reference>
<dbReference type="CDD" id="cd13585">
    <property type="entry name" value="PBP2_TMBP_like"/>
    <property type="match status" value="1"/>
</dbReference>
<evidence type="ECO:0000313" key="6">
    <source>
        <dbReference type="EMBL" id="MDI4648774.1"/>
    </source>
</evidence>
<feature type="region of interest" description="Disordered" evidence="4">
    <location>
        <begin position="33"/>
        <end position="54"/>
    </location>
</feature>
<feature type="compositionally biased region" description="Low complexity" evidence="4">
    <location>
        <begin position="33"/>
        <end position="50"/>
    </location>
</feature>
<dbReference type="Gene3D" id="3.40.190.10">
    <property type="entry name" value="Periplasmic binding protein-like II"/>
    <property type="match status" value="1"/>
</dbReference>
<dbReference type="RefSeq" id="WP_282911468.1">
    <property type="nucleotide sequence ID" value="NZ_JAGRPV010000001.1"/>
</dbReference>
<protein>
    <submittedName>
        <fullName evidence="6">Sugar ABC transporter substrate-binding protein</fullName>
    </submittedName>
</protein>
<name>A0ABT6TS64_9BACL</name>
<evidence type="ECO:0000256" key="2">
    <source>
        <dbReference type="ARBA" id="ARBA00022448"/>
    </source>
</evidence>
<evidence type="ECO:0000256" key="5">
    <source>
        <dbReference type="SAM" id="SignalP"/>
    </source>
</evidence>
<dbReference type="Proteomes" id="UP001161691">
    <property type="component" value="Unassembled WGS sequence"/>
</dbReference>
<keyword evidence="7" id="KW-1185">Reference proteome</keyword>
<proteinExistence type="inferred from homology"/>
<feature type="signal peptide" evidence="5">
    <location>
        <begin position="1"/>
        <end position="26"/>
    </location>
</feature>
<dbReference type="PROSITE" id="PS51257">
    <property type="entry name" value="PROKAR_LIPOPROTEIN"/>
    <property type="match status" value="1"/>
</dbReference>
<sequence length="453" mass="48807">MGVKKMKTLKAFLSVYLVIAILLVTAACSSGNSSSESSAGSGVESGAQQSKGNGEEKEVTLRYLRWASGEEEVNFRNWLDEFENAHPTIKVESEFLPYDTYSSKVKTDLISGNAPDVIAFTSSEWVAYIYSNVFLDLNTLPGAKEAFGQLTEDSVLAFNVDGAQLGAPIGVGRRVPFINKDLFAKANVPLPSQTEPMTAAQWVEMMKKVQAGLEGDMMAANLFPEELLYSLALSAGSPILSQDGKKVTANTPEGVKAIQAFKDIMASGAQVPILDVWKGAYGNPDSALTTGKVAIGWTGPWTVKSMKEANIDYMSIPAPIVEGGKTTQVGYLNSHAIPISSPNREAAWELVKWMISKEGQLSFGKISDLPVHKEALDETLKALEAEDPNAYTGFSAAKASVVPTPPFPSDFDTLRAGLQSKLVSDKVTAQQFADQLEKEGQPMLDKYQANIGK</sequence>
<feature type="chain" id="PRO_5045722664" evidence="5">
    <location>
        <begin position="27"/>
        <end position="453"/>
    </location>
</feature>
<dbReference type="EMBL" id="JAGRPV010000001">
    <property type="protein sequence ID" value="MDI4648774.1"/>
    <property type="molecule type" value="Genomic_DNA"/>
</dbReference>
<evidence type="ECO:0000256" key="1">
    <source>
        <dbReference type="ARBA" id="ARBA00008520"/>
    </source>
</evidence>